<accession>A0A383CB10</accession>
<organism evidence="1">
    <name type="scientific">marine metagenome</name>
    <dbReference type="NCBI Taxonomy" id="408172"/>
    <lineage>
        <taxon>unclassified sequences</taxon>
        <taxon>metagenomes</taxon>
        <taxon>ecological metagenomes</taxon>
    </lineage>
</organism>
<evidence type="ECO:0000313" key="1">
    <source>
        <dbReference type="EMBL" id="SVE29567.1"/>
    </source>
</evidence>
<sequence>VYRAIGVFLMLTTIAFAGCQESEPSRTIVSMQIDFVDGEGT</sequence>
<dbReference type="EMBL" id="UINC01207473">
    <property type="protein sequence ID" value="SVE29567.1"/>
    <property type="molecule type" value="Genomic_DNA"/>
</dbReference>
<reference evidence="1" key="1">
    <citation type="submission" date="2018-05" db="EMBL/GenBank/DDBJ databases">
        <authorList>
            <person name="Lanie J.A."/>
            <person name="Ng W.-L."/>
            <person name="Kazmierczak K.M."/>
            <person name="Andrzejewski T.M."/>
            <person name="Davidsen T.M."/>
            <person name="Wayne K.J."/>
            <person name="Tettelin H."/>
            <person name="Glass J.I."/>
            <person name="Rusch D."/>
            <person name="Podicherti R."/>
            <person name="Tsui H.-C.T."/>
            <person name="Winkler M.E."/>
        </authorList>
    </citation>
    <scope>NUCLEOTIDE SEQUENCE</scope>
</reference>
<dbReference type="AlphaFoldDB" id="A0A383CB10"/>
<gene>
    <name evidence="1" type="ORF">METZ01_LOCUS482421</name>
</gene>
<proteinExistence type="predicted"/>
<feature type="non-terminal residue" evidence="1">
    <location>
        <position position="41"/>
    </location>
</feature>
<protein>
    <submittedName>
        <fullName evidence="1">Uncharacterized protein</fullName>
    </submittedName>
</protein>
<name>A0A383CB10_9ZZZZ</name>
<feature type="non-terminal residue" evidence="1">
    <location>
        <position position="1"/>
    </location>
</feature>